<evidence type="ECO:0000256" key="1">
    <source>
        <dbReference type="ARBA" id="ARBA00001947"/>
    </source>
</evidence>
<organism evidence="9">
    <name type="scientific">Rhodotorula toruloides</name>
    <name type="common">Yeast</name>
    <name type="synonym">Rhodosporidium toruloides</name>
    <dbReference type="NCBI Taxonomy" id="5286"/>
    <lineage>
        <taxon>Eukaryota</taxon>
        <taxon>Fungi</taxon>
        <taxon>Dikarya</taxon>
        <taxon>Basidiomycota</taxon>
        <taxon>Pucciniomycotina</taxon>
        <taxon>Microbotryomycetes</taxon>
        <taxon>Sporidiobolales</taxon>
        <taxon>Sporidiobolaceae</taxon>
        <taxon>Rhodotorula</taxon>
    </lineage>
</organism>
<dbReference type="Pfam" id="PF01435">
    <property type="entry name" value="Peptidase_M48"/>
    <property type="match status" value="1"/>
</dbReference>
<dbReference type="InterPro" id="IPR051156">
    <property type="entry name" value="Mito/Outer_Membr_Metalloprot"/>
</dbReference>
<feature type="compositionally biased region" description="Basic and acidic residues" evidence="7">
    <location>
        <begin position="224"/>
        <end position="235"/>
    </location>
</feature>
<protein>
    <submittedName>
        <fullName evidence="9">RHTO0S05e02036g1_1</fullName>
    </submittedName>
</protein>
<dbReference type="PANTHER" id="PTHR22726:SF18">
    <property type="entry name" value="PEPTIDASE M48 DOMAIN-CONTAINING PROTEIN"/>
    <property type="match status" value="1"/>
</dbReference>
<reference evidence="9" key="1">
    <citation type="journal article" date="2014" name="Genome Announc.">
        <title>Draft genome sequence of Rhodosporidium toruloides CECT1137, an oleaginous yeast of biotechnological interest.</title>
        <authorList>
            <person name="Morin N."/>
            <person name="Calcas X."/>
            <person name="Devillers H."/>
            <person name="Durrens P."/>
            <person name="Sherman D.J."/>
            <person name="Nicaud J.-M."/>
            <person name="Neuveglise C."/>
        </authorList>
    </citation>
    <scope>NUCLEOTIDE SEQUENCE</scope>
    <source>
        <strain evidence="9">CECT1137</strain>
    </source>
</reference>
<evidence type="ECO:0000256" key="4">
    <source>
        <dbReference type="ARBA" id="ARBA00022801"/>
    </source>
</evidence>
<dbReference type="GO" id="GO:0046872">
    <property type="term" value="F:metal ion binding"/>
    <property type="evidence" value="ECO:0007669"/>
    <property type="project" value="UniProtKB-KW"/>
</dbReference>
<evidence type="ECO:0000259" key="8">
    <source>
        <dbReference type="Pfam" id="PF01435"/>
    </source>
</evidence>
<gene>
    <name evidence="9" type="ORF">RHTO0S_05e02036g</name>
</gene>
<keyword evidence="5" id="KW-0862">Zinc</keyword>
<dbReference type="GO" id="GO:0034982">
    <property type="term" value="P:mitochondrial protein processing"/>
    <property type="evidence" value="ECO:0007669"/>
    <property type="project" value="TreeGrafter"/>
</dbReference>
<dbReference type="AlphaFoldDB" id="A0A061AT47"/>
<keyword evidence="2" id="KW-0645">Protease</keyword>
<feature type="compositionally biased region" description="Polar residues" evidence="7">
    <location>
        <begin position="1032"/>
        <end position="1047"/>
    </location>
</feature>
<dbReference type="PANTHER" id="PTHR22726">
    <property type="entry name" value="METALLOENDOPEPTIDASE OMA1"/>
    <property type="match status" value="1"/>
</dbReference>
<comment type="cofactor">
    <cofactor evidence="1">
        <name>Zn(2+)</name>
        <dbReference type="ChEBI" id="CHEBI:29105"/>
    </cofactor>
</comment>
<evidence type="ECO:0000256" key="5">
    <source>
        <dbReference type="ARBA" id="ARBA00022833"/>
    </source>
</evidence>
<feature type="domain" description="Peptidase M48" evidence="8">
    <location>
        <begin position="797"/>
        <end position="1082"/>
    </location>
</feature>
<dbReference type="OrthoDB" id="7464992at2759"/>
<name>A0A061AT47_RHOTO</name>
<keyword evidence="3" id="KW-0479">Metal-binding</keyword>
<keyword evidence="6" id="KW-0482">Metalloprotease</keyword>
<evidence type="ECO:0000313" key="9">
    <source>
        <dbReference type="EMBL" id="CDR40347.1"/>
    </source>
</evidence>
<feature type="region of interest" description="Disordered" evidence="7">
    <location>
        <begin position="1026"/>
        <end position="1067"/>
    </location>
</feature>
<dbReference type="GO" id="GO:0005743">
    <property type="term" value="C:mitochondrial inner membrane"/>
    <property type="evidence" value="ECO:0007669"/>
    <property type="project" value="TreeGrafter"/>
</dbReference>
<evidence type="ECO:0000256" key="7">
    <source>
        <dbReference type="SAM" id="MobiDB-lite"/>
    </source>
</evidence>
<evidence type="ECO:0000256" key="3">
    <source>
        <dbReference type="ARBA" id="ARBA00022723"/>
    </source>
</evidence>
<keyword evidence="4" id="KW-0378">Hydrolase</keyword>
<dbReference type="EMBL" id="LK052940">
    <property type="protein sequence ID" value="CDR40347.1"/>
    <property type="molecule type" value="Genomic_DNA"/>
</dbReference>
<feature type="compositionally biased region" description="Basic residues" evidence="7">
    <location>
        <begin position="212"/>
        <end position="223"/>
    </location>
</feature>
<feature type="region of interest" description="Disordered" evidence="7">
    <location>
        <begin position="197"/>
        <end position="250"/>
    </location>
</feature>
<accession>A0A061AT47</accession>
<evidence type="ECO:0000256" key="2">
    <source>
        <dbReference type="ARBA" id="ARBA00022670"/>
    </source>
</evidence>
<dbReference type="GO" id="GO:0004222">
    <property type="term" value="F:metalloendopeptidase activity"/>
    <property type="evidence" value="ECO:0007669"/>
    <property type="project" value="InterPro"/>
</dbReference>
<dbReference type="GO" id="GO:0006515">
    <property type="term" value="P:protein quality control for misfolded or incompletely synthesized proteins"/>
    <property type="evidence" value="ECO:0007669"/>
    <property type="project" value="TreeGrafter"/>
</dbReference>
<sequence>MAPLALQEAHKSLKTALTRAHGPACPYYHRPHDIPAPAALLIGVSALAAPHVPFRTGSPGVNRLLVELRRNAPAAQARVQARTFATSVRTPARLVEGPREFEADLTSALSGAKETSRVGRALHFLAGETGRGILRHAKARVESAERLAAKEQSSRIPWFWRTTLPRTGSFASRRDQWTHILHASASLNCDFTPSSTSLDPGQFNDSSDSRSRSRSHHHQHHRQSHADSEFDRAHQTCDGQGGGQAAPVGGCRSKGPGWGWYLAVNERRRRDPQKRAHFRQMYRSMHPDLPDPGTGFCGHWEAKRAWERRLKGSDGEWRRRWKRDGMRWSECYEVMIKERDVRLRRLRALMVRLRAGAPNHRLRRRMVDSAAGARYGPSGSGPFNYEAFRRDYWRSRIAPHRHSGHARRSGTKQSARAHGWFGLEQKRKRAKMGLAFFTWRACEGPADARKWVRRDGLVQKSILCRPHPLGAAPVARPPSTTLFASTAPRLSTTSSAARAFSTSAPRQIPLPPPNLPFCLLFAAPAWPTECALPLLLPLVSILKSSAALNVLATITRISLTLLPLSFRGKIMHSLRERYVRDPTSLASSVLGRMVLKSGNAAQLAQPSSGFWRWNALVGLPLLLATPLVLLALVALASLERTPITGRWRVVMLSPAEEAELVDSILSSADKSPFVASPPEGTTRDWVTILRKVLELPDEGVSPATGRRRLLGGEVLDQRDWRVRWTQAVLEALEKGAPAALVASSGSSSPSVMPPPPTAFPLEPRPEALGQGAAGWADELVLSKPLEARHARTEHDEAGVLLRLEYDLLVIDRKDANAFSFGFGPDEVPSGQAAKPRRGVIVVYTGFIDEILGRNGTDVPILSQPTPTPAKRSLLGLSRSTPAATQPVPHDPIAANLVPPILPTDAQTKALAVLLSHELAHLALSHTLESYASTSLLVPHLARLTTDVLRTILYPVTAILGPFINDALGGALNEGAREGLGVLGQAVNSCESRKLESEADVVALRMLATSGIDPHCALSFWEDRLSSPAHSPDSPTSSTHNPSLSQPNPLRPHSTHEQDSKSLDSLLRSHPIDEERVERIRHELRDWEKWWAEVKGHQGIAA</sequence>
<evidence type="ECO:0000256" key="6">
    <source>
        <dbReference type="ARBA" id="ARBA00023049"/>
    </source>
</evidence>
<proteinExistence type="predicted"/>
<dbReference type="InterPro" id="IPR001915">
    <property type="entry name" value="Peptidase_M48"/>
</dbReference>